<dbReference type="Gene3D" id="2.30.110.10">
    <property type="entry name" value="Electron Transport, Fmn-binding Protein, Chain A"/>
    <property type="match status" value="1"/>
</dbReference>
<proteinExistence type="predicted"/>
<accession>A0A6J4N9K5</accession>
<reference evidence="1" key="1">
    <citation type="submission" date="2020-02" db="EMBL/GenBank/DDBJ databases">
        <authorList>
            <person name="Meier V. D."/>
        </authorList>
    </citation>
    <scope>NUCLEOTIDE SEQUENCE</scope>
    <source>
        <strain evidence="1">AVDCRST_MAG32</strain>
    </source>
</reference>
<dbReference type="EMBL" id="CADCUM010000061">
    <property type="protein sequence ID" value="CAA9376771.1"/>
    <property type="molecule type" value="Genomic_DNA"/>
</dbReference>
<dbReference type="Pfam" id="PF12900">
    <property type="entry name" value="Pyridox_ox_2"/>
    <property type="match status" value="1"/>
</dbReference>
<dbReference type="InterPro" id="IPR012349">
    <property type="entry name" value="Split_barrel_FMN-bd"/>
</dbReference>
<dbReference type="SUPFAM" id="SSF50475">
    <property type="entry name" value="FMN-binding split barrel"/>
    <property type="match status" value="1"/>
</dbReference>
<evidence type="ECO:0000313" key="1">
    <source>
        <dbReference type="EMBL" id="CAA9376771.1"/>
    </source>
</evidence>
<protein>
    <submittedName>
        <fullName evidence="1">Serine phosphatase RsbU, regulator of sigma subunit</fullName>
    </submittedName>
</protein>
<sequence>MAHAIDGRSVLFRTTPHSVVGTYGRGTVLCFETGRLDDEQAVGWSVVVRGRADVVDDAGELARIADAVPHPTRGLVRTLVVRIPWTEVTGRTFVAPVDPGSAGP</sequence>
<dbReference type="InterPro" id="IPR024747">
    <property type="entry name" value="Pyridox_Oxase-rel"/>
</dbReference>
<dbReference type="AlphaFoldDB" id="A0A6J4N9K5"/>
<name>A0A6J4N9K5_9ACTN</name>
<organism evidence="1">
    <name type="scientific">uncultured Nocardioides sp</name>
    <dbReference type="NCBI Taxonomy" id="198441"/>
    <lineage>
        <taxon>Bacteria</taxon>
        <taxon>Bacillati</taxon>
        <taxon>Actinomycetota</taxon>
        <taxon>Actinomycetes</taxon>
        <taxon>Propionibacteriales</taxon>
        <taxon>Nocardioidaceae</taxon>
        <taxon>Nocardioides</taxon>
        <taxon>environmental samples</taxon>
    </lineage>
</organism>
<gene>
    <name evidence="1" type="ORF">AVDCRST_MAG32-1273</name>
</gene>